<evidence type="ECO:0000256" key="6">
    <source>
        <dbReference type="ARBA" id="ARBA00012487"/>
    </source>
</evidence>
<evidence type="ECO:0000256" key="11">
    <source>
        <dbReference type="ARBA" id="ARBA00022692"/>
    </source>
</evidence>
<evidence type="ECO:0000256" key="17">
    <source>
        <dbReference type="ARBA" id="ARBA00023264"/>
    </source>
</evidence>
<evidence type="ECO:0000256" key="2">
    <source>
        <dbReference type="ARBA" id="ARBA00004651"/>
    </source>
</evidence>
<dbReference type="Proteomes" id="UP000240042">
    <property type="component" value="Unassembled WGS sequence"/>
</dbReference>
<reference evidence="26" key="1">
    <citation type="submission" date="2016-10" db="EMBL/GenBank/DDBJ databases">
        <authorList>
            <person name="Varghese N."/>
            <person name="Submissions S."/>
        </authorList>
    </citation>
    <scope>NUCLEOTIDE SEQUENCE [LARGE SCALE GENOMIC DNA]</scope>
    <source>
        <strain evidence="26">ATCC 43811</strain>
    </source>
</reference>
<evidence type="ECO:0000256" key="19">
    <source>
        <dbReference type="ARBA" id="ARBA00031825"/>
    </source>
</evidence>
<evidence type="ECO:0000256" key="1">
    <source>
        <dbReference type="ARBA" id="ARBA00001698"/>
    </source>
</evidence>
<keyword evidence="26" id="KW-1185">Reference proteome</keyword>
<comment type="subcellular location">
    <subcellularLocation>
        <location evidence="2">Cell membrane</location>
        <topology evidence="2">Multi-pass membrane protein</topology>
    </subcellularLocation>
</comment>
<keyword evidence="11 24" id="KW-0812">Transmembrane</keyword>
<keyword evidence="13 24" id="KW-1133">Transmembrane helix</keyword>
<dbReference type="STRING" id="34097.SAMN02745150_00839"/>
<feature type="transmembrane region" description="Helical" evidence="24">
    <location>
        <begin position="27"/>
        <end position="45"/>
    </location>
</feature>
<gene>
    <name evidence="25" type="ORF">SAMN02745150_00839</name>
</gene>
<dbReference type="RefSeq" id="WP_092318949.1">
    <property type="nucleotide sequence ID" value="NZ_FOKY01000005.1"/>
</dbReference>
<evidence type="ECO:0000256" key="9">
    <source>
        <dbReference type="ARBA" id="ARBA00022516"/>
    </source>
</evidence>
<comment type="similarity">
    <text evidence="5">Belongs to the CDS family.</text>
</comment>
<organism evidence="25 26">
    <name type="scientific">Brevinema andersonii</name>
    <dbReference type="NCBI Taxonomy" id="34097"/>
    <lineage>
        <taxon>Bacteria</taxon>
        <taxon>Pseudomonadati</taxon>
        <taxon>Spirochaetota</taxon>
        <taxon>Spirochaetia</taxon>
        <taxon>Brevinematales</taxon>
        <taxon>Brevinemataceae</taxon>
        <taxon>Brevinema</taxon>
    </lineage>
</organism>
<evidence type="ECO:0000256" key="10">
    <source>
        <dbReference type="ARBA" id="ARBA00022679"/>
    </source>
</evidence>
<dbReference type="EMBL" id="FOKY01000005">
    <property type="protein sequence ID" value="SFB79793.1"/>
    <property type="molecule type" value="Genomic_DNA"/>
</dbReference>
<keyword evidence="14" id="KW-0443">Lipid metabolism</keyword>
<keyword evidence="16" id="KW-0594">Phospholipid biosynthesis</keyword>
<evidence type="ECO:0000256" key="7">
    <source>
        <dbReference type="ARBA" id="ARBA00019373"/>
    </source>
</evidence>
<dbReference type="OrthoDB" id="9799199at2"/>
<evidence type="ECO:0000256" key="22">
    <source>
        <dbReference type="ARBA" id="ARBA00032743"/>
    </source>
</evidence>
<comment type="pathway">
    <text evidence="4">Lipid metabolism.</text>
</comment>
<keyword evidence="15 24" id="KW-0472">Membrane</keyword>
<evidence type="ECO:0000256" key="5">
    <source>
        <dbReference type="ARBA" id="ARBA00010185"/>
    </source>
</evidence>
<evidence type="ECO:0000313" key="26">
    <source>
        <dbReference type="Proteomes" id="UP000240042"/>
    </source>
</evidence>
<accession>A0A1I1E4J8</accession>
<evidence type="ECO:0000256" key="16">
    <source>
        <dbReference type="ARBA" id="ARBA00023209"/>
    </source>
</evidence>
<keyword evidence="10 25" id="KW-0808">Transferase</keyword>
<evidence type="ECO:0000256" key="24">
    <source>
        <dbReference type="SAM" id="Phobius"/>
    </source>
</evidence>
<keyword evidence="9" id="KW-0444">Lipid biosynthesis</keyword>
<dbReference type="Pfam" id="PF01148">
    <property type="entry name" value="CTP_transf_1"/>
    <property type="match status" value="1"/>
</dbReference>
<comment type="pathway">
    <text evidence="3">Phospholipid metabolism; CDP-diacylglycerol biosynthesis; CDP-diacylglycerol from sn-glycerol 3-phosphate: step 3/3.</text>
</comment>
<evidence type="ECO:0000256" key="3">
    <source>
        <dbReference type="ARBA" id="ARBA00005119"/>
    </source>
</evidence>
<feature type="transmembrane region" description="Helical" evidence="24">
    <location>
        <begin position="190"/>
        <end position="209"/>
    </location>
</feature>
<evidence type="ECO:0000256" key="8">
    <source>
        <dbReference type="ARBA" id="ARBA00022475"/>
    </source>
</evidence>
<name>A0A1I1E4J8_BREAD</name>
<evidence type="ECO:0000256" key="18">
    <source>
        <dbReference type="ARBA" id="ARBA00029893"/>
    </source>
</evidence>
<evidence type="ECO:0000256" key="20">
    <source>
        <dbReference type="ARBA" id="ARBA00032253"/>
    </source>
</evidence>
<evidence type="ECO:0000313" key="25">
    <source>
        <dbReference type="EMBL" id="SFB79793.1"/>
    </source>
</evidence>
<feature type="transmembrane region" description="Helical" evidence="24">
    <location>
        <begin position="57"/>
        <end position="75"/>
    </location>
</feature>
<keyword evidence="17" id="KW-1208">Phospholipid metabolism</keyword>
<evidence type="ECO:0000256" key="4">
    <source>
        <dbReference type="ARBA" id="ARBA00005189"/>
    </source>
</evidence>
<dbReference type="GO" id="GO:0016024">
    <property type="term" value="P:CDP-diacylglycerol biosynthetic process"/>
    <property type="evidence" value="ECO:0007669"/>
    <property type="project" value="TreeGrafter"/>
</dbReference>
<feature type="transmembrane region" description="Helical" evidence="24">
    <location>
        <begin position="5"/>
        <end position="21"/>
    </location>
</feature>
<feature type="transmembrane region" description="Helical" evidence="24">
    <location>
        <begin position="81"/>
        <end position="100"/>
    </location>
</feature>
<evidence type="ECO:0000256" key="15">
    <source>
        <dbReference type="ARBA" id="ARBA00023136"/>
    </source>
</evidence>
<feature type="transmembrane region" description="Helical" evidence="24">
    <location>
        <begin position="255"/>
        <end position="276"/>
    </location>
</feature>
<sequence length="278" mass="31275">MIKRWLTALIGIPVTLWVIMTDIGNGFPLFITVLLTALLINIEIASMAKNKKHTYSFWLINMIIPIAHVLSYLKAINAINFTQWAVGQIFIFFFLFYATISKNLSNTNNYSAAFETLGFNFIAYTVLIFMLPLFIILKTIAPHAIALILLFTFCWVSDAAGLFTGILFGKHKLTMLPSKNKTLEGFIGSFIINLLLSVLCFYVQGLLSFPFHWSILKWLSFGLLMSFGSNFGDLTESLIKRWTSVKDSGTLLPGMGGLFDTIDSPIFAAPIVWLFFSF</sequence>
<evidence type="ECO:0000256" key="13">
    <source>
        <dbReference type="ARBA" id="ARBA00022989"/>
    </source>
</evidence>
<dbReference type="EC" id="2.7.7.41" evidence="6"/>
<comment type="catalytic activity">
    <reaction evidence="1">
        <text>a 1,2-diacyl-sn-glycero-3-phosphate + CTP + H(+) = a CDP-1,2-diacyl-sn-glycerol + diphosphate</text>
        <dbReference type="Rhea" id="RHEA:16229"/>
        <dbReference type="ChEBI" id="CHEBI:15378"/>
        <dbReference type="ChEBI" id="CHEBI:33019"/>
        <dbReference type="ChEBI" id="CHEBI:37563"/>
        <dbReference type="ChEBI" id="CHEBI:58332"/>
        <dbReference type="ChEBI" id="CHEBI:58608"/>
        <dbReference type="EC" id="2.7.7.41"/>
    </reaction>
</comment>
<dbReference type="GO" id="GO:0005886">
    <property type="term" value="C:plasma membrane"/>
    <property type="evidence" value="ECO:0007669"/>
    <property type="project" value="UniProtKB-SubCell"/>
</dbReference>
<evidence type="ECO:0000256" key="12">
    <source>
        <dbReference type="ARBA" id="ARBA00022695"/>
    </source>
</evidence>
<protein>
    <recommendedName>
        <fullName evidence="7">Phosphatidate cytidylyltransferase</fullName>
        <ecNumber evidence="6">2.7.7.41</ecNumber>
    </recommendedName>
    <alternativeName>
        <fullName evidence="20">CDP-DAG synthase</fullName>
    </alternativeName>
    <alternativeName>
        <fullName evidence="22">CDP-DG synthase</fullName>
    </alternativeName>
    <alternativeName>
        <fullName evidence="18">CDP-diacylglycerol synthase</fullName>
    </alternativeName>
    <alternativeName>
        <fullName evidence="21">CDP-diglyceride pyrophosphorylase</fullName>
    </alternativeName>
    <alternativeName>
        <fullName evidence="23">CDP-diglyceride synthase</fullName>
    </alternativeName>
    <alternativeName>
        <fullName evidence="19">CTP:phosphatidate cytidylyltransferase</fullName>
    </alternativeName>
</protein>
<keyword evidence="8" id="KW-1003">Cell membrane</keyword>
<dbReference type="GO" id="GO:0004605">
    <property type="term" value="F:phosphatidate cytidylyltransferase activity"/>
    <property type="evidence" value="ECO:0007669"/>
    <property type="project" value="UniProtKB-EC"/>
</dbReference>
<dbReference type="PANTHER" id="PTHR46382:SF1">
    <property type="entry name" value="PHOSPHATIDATE CYTIDYLYLTRANSFERASE"/>
    <property type="match status" value="1"/>
</dbReference>
<feature type="transmembrane region" description="Helical" evidence="24">
    <location>
        <begin position="112"/>
        <end position="137"/>
    </location>
</feature>
<evidence type="ECO:0000256" key="23">
    <source>
        <dbReference type="ARBA" id="ARBA00033406"/>
    </source>
</evidence>
<feature type="transmembrane region" description="Helical" evidence="24">
    <location>
        <begin position="143"/>
        <end position="169"/>
    </location>
</feature>
<keyword evidence="12 25" id="KW-0548">Nucleotidyltransferase</keyword>
<proteinExistence type="inferred from homology"/>
<evidence type="ECO:0000256" key="14">
    <source>
        <dbReference type="ARBA" id="ARBA00023098"/>
    </source>
</evidence>
<dbReference type="AlphaFoldDB" id="A0A1I1E4J8"/>
<evidence type="ECO:0000256" key="21">
    <source>
        <dbReference type="ARBA" id="ARBA00032396"/>
    </source>
</evidence>
<dbReference type="PANTHER" id="PTHR46382">
    <property type="entry name" value="PHOSPHATIDATE CYTIDYLYLTRANSFERASE"/>
    <property type="match status" value="1"/>
</dbReference>